<gene>
    <name evidence="1" type="ORF">CRN84_17295</name>
    <name evidence="2" type="ORF">CRN84_20625</name>
    <name evidence="3" type="ORF">CRN84_21725</name>
</gene>
<dbReference type="EMBL" id="PDDX01000001">
    <property type="protein sequence ID" value="PHI31758.1"/>
    <property type="molecule type" value="Genomic_DNA"/>
</dbReference>
<comment type="caution">
    <text evidence="2">The sequence shown here is derived from an EMBL/GenBank/DDBJ whole genome shotgun (WGS) entry which is preliminary data.</text>
</comment>
<dbReference type="AlphaFoldDB" id="A0A2C6CY05"/>
<evidence type="ECO:0000313" key="1">
    <source>
        <dbReference type="EMBL" id="PHI30965.1"/>
    </source>
</evidence>
<proteinExistence type="predicted"/>
<evidence type="ECO:0000313" key="2">
    <source>
        <dbReference type="EMBL" id="PHI31569.1"/>
    </source>
</evidence>
<name>A0A2C6CY05_9GAMM</name>
<keyword evidence="4" id="KW-1185">Reference proteome</keyword>
<reference evidence="4" key="2">
    <citation type="submission" date="2017-09" db="EMBL/GenBank/DDBJ databases">
        <title>FDA dAtabase for Regulatory Grade micrObial Sequences (FDA-ARGOS): Supporting development and validation of Infectious Disease Dx tests.</title>
        <authorList>
            <person name="Minogue T."/>
            <person name="Wolcott M."/>
            <person name="Wasieloski L."/>
            <person name="Aguilar W."/>
            <person name="Moore D."/>
            <person name="Tallon L."/>
            <person name="Sadzewicz L."/>
            <person name="Ott S."/>
            <person name="Zhao X."/>
            <person name="Nagaraj S."/>
            <person name="Vavikolanu K."/>
            <person name="Aluvathingal J."/>
            <person name="Nadendla S."/>
            <person name="Sichtig H."/>
        </authorList>
    </citation>
    <scope>NUCLEOTIDE SEQUENCE [LARGE SCALE GENOMIC DNA]</scope>
    <source>
        <strain evidence="4">FDAARGOS_387</strain>
    </source>
</reference>
<accession>A0A2C6CY05</accession>
<dbReference type="Proteomes" id="UP000224974">
    <property type="component" value="Unassembled WGS sequence"/>
</dbReference>
<sequence length="133" mass="14861">MQSIINDITGYSISRNLLGQALLATAGFEAPGTTYPCATHDNALVREHYYLQASCGLGARLDGKANSSELLINIVTAKEPKVLTGSDQKWCEAGYSLIVWEYMDTKPPVERQSLTHPLYFRWNLVSLYFCPDR</sequence>
<dbReference type="EMBL" id="PDDX01000001">
    <property type="protein sequence ID" value="PHI30965.1"/>
    <property type="molecule type" value="Genomic_DNA"/>
</dbReference>
<reference evidence="2" key="1">
    <citation type="submission" date="2017-09" db="EMBL/GenBank/DDBJ databases">
        <title>FDA dAtabase for Regulatory Grade micrObial Sequences (FDA-ARGOS): Supporting development and validation of Infectious Disease Dx tests.</title>
        <authorList>
            <person name="Minogue T."/>
            <person name="Wolcott M."/>
            <person name="Wasieloski L."/>
            <person name="Aguilar W."/>
            <person name="Moore D."/>
            <person name="Tallon L.J."/>
            <person name="Sadzewicz L."/>
            <person name="Ott S."/>
            <person name="Zhao X."/>
            <person name="Nagaraj S."/>
            <person name="Vavikolanu K."/>
            <person name="Aluvathingal J."/>
            <person name="Nadendla S."/>
            <person name="Sichtig H."/>
        </authorList>
    </citation>
    <scope>NUCLEOTIDE SEQUENCE</scope>
    <source>
        <strain evidence="2">FDAARGOS_387</strain>
    </source>
</reference>
<dbReference type="RefSeq" id="WP_029096202.1">
    <property type="nucleotide sequence ID" value="NZ_CAADJA010000002.1"/>
</dbReference>
<protein>
    <submittedName>
        <fullName evidence="2">Uncharacterized protein</fullName>
    </submittedName>
</protein>
<dbReference type="EMBL" id="PDDX01000001">
    <property type="protein sequence ID" value="PHI31569.1"/>
    <property type="molecule type" value="Genomic_DNA"/>
</dbReference>
<evidence type="ECO:0000313" key="4">
    <source>
        <dbReference type="Proteomes" id="UP000224974"/>
    </source>
</evidence>
<organism evidence="2 4">
    <name type="scientific">Budvicia aquatica</name>
    <dbReference type="NCBI Taxonomy" id="82979"/>
    <lineage>
        <taxon>Bacteria</taxon>
        <taxon>Pseudomonadati</taxon>
        <taxon>Pseudomonadota</taxon>
        <taxon>Gammaproteobacteria</taxon>
        <taxon>Enterobacterales</taxon>
        <taxon>Budviciaceae</taxon>
        <taxon>Budvicia</taxon>
    </lineage>
</organism>
<evidence type="ECO:0000313" key="3">
    <source>
        <dbReference type="EMBL" id="PHI31758.1"/>
    </source>
</evidence>